<gene>
    <name evidence="2" type="ORF">GTA08_BOTSDO08794</name>
</gene>
<sequence length="455" mass="52400">MCRANTTYCCVCGCPFSALEIDPDVRGSLYSYDHEIVKTEDTEWLRQCTAIDQNTFFIAEEDDELRSVEGIDALVHQIESIEVSRHITLNKFLRGSELDGPVYAMHNSCMAIAERARRHRFFRSTHPAPPKSAVLQNFYVSLKRLHYRIASQSHSVRWDHGYYGAARFWRNFWGQERGWEVNAIRLSIRSVIIPCSPIQQWLCADPSHIPGLTDWVLSQLRPVSDATAASSSPRKYTVADDAREYPRPALDGMPIDVLNRITSFLPCASTLRLRRASKSLANRVELAQSFWRDALVRGELVSFLWDLDARKCAQRDCAQHDWRGLARSLRAHKFVQAALRRSLQRRPVEGYGIGYLDFYRSVAAQDPDFETDAPVGLLNRCRIVQVVGDVEHIEDDELHDCHVPLSDEEEIYAAMWIMQVSQPDKFDEYRIRRSLELYGDLSEVLESRPRMMCRL</sequence>
<evidence type="ECO:0000313" key="2">
    <source>
        <dbReference type="EMBL" id="KAF4303080.1"/>
    </source>
</evidence>
<dbReference type="InterPro" id="IPR036047">
    <property type="entry name" value="F-box-like_dom_sf"/>
</dbReference>
<dbReference type="AlphaFoldDB" id="A0A8H4IKG7"/>
<accession>A0A8H4IKG7</accession>
<reference evidence="2" key="1">
    <citation type="submission" date="2020-04" db="EMBL/GenBank/DDBJ databases">
        <title>Genome Assembly and Annotation of Botryosphaeria dothidea sdau 11-99, a Latent Pathogen of Apple Fruit Ring Rot in China.</title>
        <authorList>
            <person name="Yu C."/>
            <person name="Diao Y."/>
            <person name="Lu Q."/>
            <person name="Zhao J."/>
            <person name="Cui S."/>
            <person name="Peng C."/>
            <person name="He B."/>
            <person name="Liu H."/>
        </authorList>
    </citation>
    <scope>NUCLEOTIDE SEQUENCE [LARGE SCALE GENOMIC DNA]</scope>
    <source>
        <strain evidence="2">Sdau11-99</strain>
    </source>
</reference>
<name>A0A8H4IKG7_9PEZI</name>
<dbReference type="PROSITE" id="PS50181">
    <property type="entry name" value="FBOX"/>
    <property type="match status" value="1"/>
</dbReference>
<dbReference type="EMBL" id="WWBZ02000062">
    <property type="protein sequence ID" value="KAF4303080.1"/>
    <property type="molecule type" value="Genomic_DNA"/>
</dbReference>
<dbReference type="InterPro" id="IPR001810">
    <property type="entry name" value="F-box_dom"/>
</dbReference>
<organism evidence="2 3">
    <name type="scientific">Botryosphaeria dothidea</name>
    <dbReference type="NCBI Taxonomy" id="55169"/>
    <lineage>
        <taxon>Eukaryota</taxon>
        <taxon>Fungi</taxon>
        <taxon>Dikarya</taxon>
        <taxon>Ascomycota</taxon>
        <taxon>Pezizomycotina</taxon>
        <taxon>Dothideomycetes</taxon>
        <taxon>Dothideomycetes incertae sedis</taxon>
        <taxon>Botryosphaeriales</taxon>
        <taxon>Botryosphaeriaceae</taxon>
        <taxon>Botryosphaeria</taxon>
    </lineage>
</organism>
<keyword evidence="3" id="KW-1185">Reference proteome</keyword>
<dbReference type="Proteomes" id="UP000572817">
    <property type="component" value="Unassembled WGS sequence"/>
</dbReference>
<protein>
    <submittedName>
        <fullName evidence="2">F-box domain cyclin-like protein</fullName>
    </submittedName>
</protein>
<comment type="caution">
    <text evidence="2">The sequence shown here is derived from an EMBL/GenBank/DDBJ whole genome shotgun (WGS) entry which is preliminary data.</text>
</comment>
<feature type="domain" description="F-box" evidence="1">
    <location>
        <begin position="247"/>
        <end position="294"/>
    </location>
</feature>
<dbReference type="OrthoDB" id="3904354at2759"/>
<evidence type="ECO:0000313" key="3">
    <source>
        <dbReference type="Proteomes" id="UP000572817"/>
    </source>
</evidence>
<dbReference type="SUPFAM" id="SSF81383">
    <property type="entry name" value="F-box domain"/>
    <property type="match status" value="1"/>
</dbReference>
<evidence type="ECO:0000259" key="1">
    <source>
        <dbReference type="PROSITE" id="PS50181"/>
    </source>
</evidence>
<proteinExistence type="predicted"/>